<dbReference type="AlphaFoldDB" id="A0A5B7JCX0"/>
<dbReference type="Proteomes" id="UP000324222">
    <property type="component" value="Unassembled WGS sequence"/>
</dbReference>
<feature type="region of interest" description="Disordered" evidence="1">
    <location>
        <begin position="1"/>
        <end position="35"/>
    </location>
</feature>
<sequence>MDFMLAHNTRPPSFHTKERREGRGAALGEPPSCPERKEISVRGHCRFIPRRRSFLRRGCDVKGSEARLCSLIVETTYLLAPPALGRAGSDRCVL</sequence>
<proteinExistence type="predicted"/>
<accession>A0A5B7JCX0</accession>
<name>A0A5B7JCX0_PORTR</name>
<evidence type="ECO:0000256" key="1">
    <source>
        <dbReference type="SAM" id="MobiDB-lite"/>
    </source>
</evidence>
<comment type="caution">
    <text evidence="2">The sequence shown here is derived from an EMBL/GenBank/DDBJ whole genome shotgun (WGS) entry which is preliminary data.</text>
</comment>
<reference evidence="2 3" key="1">
    <citation type="submission" date="2019-05" db="EMBL/GenBank/DDBJ databases">
        <title>Another draft genome of Portunus trituberculatus and its Hox gene families provides insights of decapod evolution.</title>
        <authorList>
            <person name="Jeong J.-H."/>
            <person name="Song I."/>
            <person name="Kim S."/>
            <person name="Choi T."/>
            <person name="Kim D."/>
            <person name="Ryu S."/>
            <person name="Kim W."/>
        </authorList>
    </citation>
    <scope>NUCLEOTIDE SEQUENCE [LARGE SCALE GENOMIC DNA]</scope>
    <source>
        <tissue evidence="2">Muscle</tissue>
    </source>
</reference>
<organism evidence="2 3">
    <name type="scientific">Portunus trituberculatus</name>
    <name type="common">Swimming crab</name>
    <name type="synonym">Neptunus trituberculatus</name>
    <dbReference type="NCBI Taxonomy" id="210409"/>
    <lineage>
        <taxon>Eukaryota</taxon>
        <taxon>Metazoa</taxon>
        <taxon>Ecdysozoa</taxon>
        <taxon>Arthropoda</taxon>
        <taxon>Crustacea</taxon>
        <taxon>Multicrustacea</taxon>
        <taxon>Malacostraca</taxon>
        <taxon>Eumalacostraca</taxon>
        <taxon>Eucarida</taxon>
        <taxon>Decapoda</taxon>
        <taxon>Pleocyemata</taxon>
        <taxon>Brachyura</taxon>
        <taxon>Eubrachyura</taxon>
        <taxon>Portunoidea</taxon>
        <taxon>Portunidae</taxon>
        <taxon>Portuninae</taxon>
        <taxon>Portunus</taxon>
    </lineage>
</organism>
<keyword evidence="3" id="KW-1185">Reference proteome</keyword>
<dbReference type="EMBL" id="VSRR010087009">
    <property type="protein sequence ID" value="MPC91217.1"/>
    <property type="molecule type" value="Genomic_DNA"/>
</dbReference>
<gene>
    <name evidence="2" type="ORF">E2C01_086238</name>
</gene>
<protein>
    <submittedName>
        <fullName evidence="2">Uncharacterized protein</fullName>
    </submittedName>
</protein>
<evidence type="ECO:0000313" key="2">
    <source>
        <dbReference type="EMBL" id="MPC91217.1"/>
    </source>
</evidence>
<evidence type="ECO:0000313" key="3">
    <source>
        <dbReference type="Proteomes" id="UP000324222"/>
    </source>
</evidence>